<name>G6XF61_9PROT</name>
<protein>
    <recommendedName>
        <fullName evidence="3">Chorismate lyase</fullName>
    </recommendedName>
</protein>
<evidence type="ECO:0008006" key="3">
    <source>
        <dbReference type="Google" id="ProtNLM"/>
    </source>
</evidence>
<dbReference type="AlphaFoldDB" id="G6XF61"/>
<comment type="caution">
    <text evidence="1">The sequence shown here is derived from an EMBL/GenBank/DDBJ whole genome shotgun (WGS) entry which is preliminary data.</text>
</comment>
<accession>G6XF61</accession>
<organism evidence="1 2">
    <name type="scientific">Gluconobacter morbifer G707</name>
    <dbReference type="NCBI Taxonomy" id="1088869"/>
    <lineage>
        <taxon>Bacteria</taxon>
        <taxon>Pseudomonadati</taxon>
        <taxon>Pseudomonadota</taxon>
        <taxon>Alphaproteobacteria</taxon>
        <taxon>Acetobacterales</taxon>
        <taxon>Acetobacteraceae</taxon>
        <taxon>Gluconobacter</taxon>
    </lineage>
</organism>
<keyword evidence="2" id="KW-1185">Reference proteome</keyword>
<sequence length="180" mass="19779">MACLGGCAGPGEDVSLDGAAVRALKARLDSQPSATAALQEGCPIPIRVMHLPALIQPSLEILTLLDVQDTARIRTRHVRLLCGTTPLSDAWNWYVPERLTAEMNRLLDTTDTPFGRAVRETRFRRQRLDTRLPGNGPGIILENRALLRRASDDAPIALVREDYLPAALKPCQDAGDQFRC</sequence>
<dbReference type="Gene3D" id="3.40.1410.10">
    <property type="entry name" value="Chorismate lyase-like"/>
    <property type="match status" value="1"/>
</dbReference>
<dbReference type="Proteomes" id="UP000004949">
    <property type="component" value="Unassembled WGS sequence"/>
</dbReference>
<dbReference type="InterPro" id="IPR028978">
    <property type="entry name" value="Chorismate_lyase_/UTRA_dom_sf"/>
</dbReference>
<gene>
    <name evidence="1" type="ORF">GMO_01260</name>
</gene>
<evidence type="ECO:0000313" key="2">
    <source>
        <dbReference type="Proteomes" id="UP000004949"/>
    </source>
</evidence>
<reference evidence="1 2" key="1">
    <citation type="submission" date="2011-10" db="EMBL/GenBank/DDBJ databases">
        <title>Genome sequence of Gluconobacter morbifer G707, isolated from Drosophila gut.</title>
        <authorList>
            <person name="Lee W.-J."/>
            <person name="Kim E.-K."/>
        </authorList>
    </citation>
    <scope>NUCLEOTIDE SEQUENCE [LARGE SCALE GENOMIC DNA]</scope>
    <source>
        <strain evidence="1 2">G707</strain>
    </source>
</reference>
<dbReference type="eggNOG" id="COG3161">
    <property type="taxonomic scope" value="Bacteria"/>
</dbReference>
<dbReference type="RefSeq" id="WP_008850277.1">
    <property type="nucleotide sequence ID" value="NZ_AGQV01000001.1"/>
</dbReference>
<dbReference type="EMBL" id="AGQV01000001">
    <property type="protein sequence ID" value="EHH68819.1"/>
    <property type="molecule type" value="Genomic_DNA"/>
</dbReference>
<dbReference type="SUPFAM" id="SSF64288">
    <property type="entry name" value="Chorismate lyase-like"/>
    <property type="match status" value="1"/>
</dbReference>
<evidence type="ECO:0000313" key="1">
    <source>
        <dbReference type="EMBL" id="EHH68819.1"/>
    </source>
</evidence>
<dbReference type="PATRIC" id="fig|1088869.3.peg.126"/>
<dbReference type="STRING" id="1088869.GMO_01260"/>
<proteinExistence type="predicted"/>